<dbReference type="Pfam" id="PF00496">
    <property type="entry name" value="SBP_bac_5"/>
    <property type="match status" value="1"/>
</dbReference>
<evidence type="ECO:0000256" key="2">
    <source>
        <dbReference type="SAM" id="SignalP"/>
    </source>
</evidence>
<evidence type="ECO:0000256" key="1">
    <source>
        <dbReference type="ARBA" id="ARBA00022729"/>
    </source>
</evidence>
<reference evidence="4" key="1">
    <citation type="submission" date="2020-10" db="EMBL/GenBank/DDBJ databases">
        <authorList>
            <person name="Gilroy R."/>
        </authorList>
    </citation>
    <scope>NUCLEOTIDE SEQUENCE</scope>
    <source>
        <strain evidence="4">ChiGjej1B1-24693</strain>
    </source>
</reference>
<dbReference type="EMBL" id="DVLP01000295">
    <property type="protein sequence ID" value="HIT75892.1"/>
    <property type="molecule type" value="Genomic_DNA"/>
</dbReference>
<dbReference type="SUPFAM" id="SSF53850">
    <property type="entry name" value="Periplasmic binding protein-like II"/>
    <property type="match status" value="1"/>
</dbReference>
<dbReference type="Proteomes" id="UP000886842">
    <property type="component" value="Unassembled WGS sequence"/>
</dbReference>
<gene>
    <name evidence="4" type="ORF">IAA98_09920</name>
</gene>
<sequence length="497" mass="54823">MKRRTALGMIALTPAAAAAMFSCAPPSAEDDTTLLVGATLAPPMLDPVVNDAASIPQALLYNVYETLVKLDDNGEMQPLLASSWEISPERTSYTFHLDERATFASDNRAVTAEDVVWSLERTRTEGRAVLKNEMSPVDTIEATDERTVTVTLTRPSNSWLYAITSTSGFIYDSKAGVDFASQAAGSGPYTVQSWAPGSDLVLSRRDDYWGPVPYFSEVTLRYFADANSQNSAMLSGQLDILSSLQAPQALPQFDDRERFAVIEGTTQGEVVMAFNNSGILKDKRLRQAIRHAVDHQALLDTVWAGHGTLIGSMVPPTDPWYEDLTGLYPYDPTKASELVEEAGYDRSTPLRMRLPVVPYATASGQFVASALRDVGFQVKVEELDFARWLDQVLVSADYDLSIVSHVEPRDLVKFADPTYYWRYDNPTVQELVAEADTGTEEEQRDKMAEAARIISEDAASDWLFLLPNLAVTTPDIRGIRQNATTLSFDLTTLSREA</sequence>
<evidence type="ECO:0000259" key="3">
    <source>
        <dbReference type="Pfam" id="PF00496"/>
    </source>
</evidence>
<reference evidence="4" key="2">
    <citation type="journal article" date="2021" name="PeerJ">
        <title>Extensive microbial diversity within the chicken gut microbiome revealed by metagenomics and culture.</title>
        <authorList>
            <person name="Gilroy R."/>
            <person name="Ravi A."/>
            <person name="Getino M."/>
            <person name="Pursley I."/>
            <person name="Horton D.L."/>
            <person name="Alikhan N.F."/>
            <person name="Baker D."/>
            <person name="Gharbi K."/>
            <person name="Hall N."/>
            <person name="Watson M."/>
            <person name="Adriaenssens E.M."/>
            <person name="Foster-Nyarko E."/>
            <person name="Jarju S."/>
            <person name="Secka A."/>
            <person name="Antonio M."/>
            <person name="Oren A."/>
            <person name="Chaudhuri R.R."/>
            <person name="La Ragione R."/>
            <person name="Hildebrand F."/>
            <person name="Pallen M.J."/>
        </authorList>
    </citation>
    <scope>NUCLEOTIDE SEQUENCE</scope>
    <source>
        <strain evidence="4">ChiGjej1B1-24693</strain>
    </source>
</reference>
<dbReference type="PROSITE" id="PS51257">
    <property type="entry name" value="PROKAR_LIPOPROTEIN"/>
    <property type="match status" value="1"/>
</dbReference>
<dbReference type="CDD" id="cd08494">
    <property type="entry name" value="PBP2_NikA_DppA_OppA_like_6"/>
    <property type="match status" value="1"/>
</dbReference>
<accession>A0A9D1GZA5</accession>
<dbReference type="GO" id="GO:0042597">
    <property type="term" value="C:periplasmic space"/>
    <property type="evidence" value="ECO:0007669"/>
    <property type="project" value="UniProtKB-ARBA"/>
</dbReference>
<dbReference type="AlphaFoldDB" id="A0A9D1GZA5"/>
<evidence type="ECO:0000313" key="5">
    <source>
        <dbReference type="Proteomes" id="UP000886842"/>
    </source>
</evidence>
<dbReference type="PANTHER" id="PTHR30290:SF38">
    <property type="entry name" value="D,D-DIPEPTIDE-BINDING PERIPLASMIC PROTEIN DDPA-RELATED"/>
    <property type="match status" value="1"/>
</dbReference>
<dbReference type="GO" id="GO:0015833">
    <property type="term" value="P:peptide transport"/>
    <property type="evidence" value="ECO:0007669"/>
    <property type="project" value="TreeGrafter"/>
</dbReference>
<name>A0A9D1GZA5_9ACTN</name>
<organism evidence="4 5">
    <name type="scientific">Candidatus Avipropionibacterium avicola</name>
    <dbReference type="NCBI Taxonomy" id="2840701"/>
    <lineage>
        <taxon>Bacteria</taxon>
        <taxon>Bacillati</taxon>
        <taxon>Actinomycetota</taxon>
        <taxon>Actinomycetes</taxon>
        <taxon>Propionibacteriales</taxon>
        <taxon>Propionibacteriaceae</taxon>
        <taxon>Propionibacteriaceae incertae sedis</taxon>
        <taxon>Candidatus Avipropionibacterium</taxon>
    </lineage>
</organism>
<dbReference type="InterPro" id="IPR039424">
    <property type="entry name" value="SBP_5"/>
</dbReference>
<dbReference type="PIRSF" id="PIRSF002741">
    <property type="entry name" value="MppA"/>
    <property type="match status" value="1"/>
</dbReference>
<dbReference type="Gene3D" id="3.10.105.10">
    <property type="entry name" value="Dipeptide-binding Protein, Domain 3"/>
    <property type="match status" value="1"/>
</dbReference>
<evidence type="ECO:0000313" key="4">
    <source>
        <dbReference type="EMBL" id="HIT75892.1"/>
    </source>
</evidence>
<dbReference type="InterPro" id="IPR030678">
    <property type="entry name" value="Peptide/Ni-bd"/>
</dbReference>
<protein>
    <submittedName>
        <fullName evidence="4">ABC transporter substrate-binding protein</fullName>
    </submittedName>
</protein>
<dbReference type="GO" id="GO:1904680">
    <property type="term" value="F:peptide transmembrane transporter activity"/>
    <property type="evidence" value="ECO:0007669"/>
    <property type="project" value="TreeGrafter"/>
</dbReference>
<comment type="caution">
    <text evidence="4">The sequence shown here is derived from an EMBL/GenBank/DDBJ whole genome shotgun (WGS) entry which is preliminary data.</text>
</comment>
<dbReference type="Gene3D" id="3.40.190.10">
    <property type="entry name" value="Periplasmic binding protein-like II"/>
    <property type="match status" value="1"/>
</dbReference>
<dbReference type="GO" id="GO:0043190">
    <property type="term" value="C:ATP-binding cassette (ABC) transporter complex"/>
    <property type="evidence" value="ECO:0007669"/>
    <property type="project" value="InterPro"/>
</dbReference>
<dbReference type="InterPro" id="IPR000914">
    <property type="entry name" value="SBP_5_dom"/>
</dbReference>
<dbReference type="PANTHER" id="PTHR30290">
    <property type="entry name" value="PERIPLASMIC BINDING COMPONENT OF ABC TRANSPORTER"/>
    <property type="match status" value="1"/>
</dbReference>
<feature type="signal peptide" evidence="2">
    <location>
        <begin position="1"/>
        <end position="28"/>
    </location>
</feature>
<feature type="domain" description="Solute-binding protein family 5" evidence="3">
    <location>
        <begin position="75"/>
        <end position="404"/>
    </location>
</feature>
<proteinExistence type="predicted"/>
<keyword evidence="1 2" id="KW-0732">Signal</keyword>
<feature type="chain" id="PRO_5039300863" evidence="2">
    <location>
        <begin position="29"/>
        <end position="497"/>
    </location>
</feature>